<dbReference type="AlphaFoldDB" id="A0A1G7TBR6"/>
<keyword evidence="3" id="KW-1185">Reference proteome</keyword>
<feature type="signal peptide" evidence="1">
    <location>
        <begin position="1"/>
        <end position="17"/>
    </location>
</feature>
<feature type="chain" id="PRO_5011701204" evidence="1">
    <location>
        <begin position="18"/>
        <end position="131"/>
    </location>
</feature>
<accession>A0A1G7TBR6</accession>
<dbReference type="Proteomes" id="UP000199643">
    <property type="component" value="Unassembled WGS sequence"/>
</dbReference>
<sequence>MKKFTILMLCIATLGLASCKKDPIVNQTTPNRTIIFDKPANSWRLLAGTTNTYYVDLVANEIDNINVQDEGVLVYIATDGTNSTGYFQIPNQAQSYDYDIYTGSIRIYSYGPPPTNTIRIKVVLVAAENVT</sequence>
<dbReference type="RefSeq" id="WP_090498827.1">
    <property type="nucleotide sequence ID" value="NZ_FNCH01000005.1"/>
</dbReference>
<evidence type="ECO:0000313" key="3">
    <source>
        <dbReference type="Proteomes" id="UP000199643"/>
    </source>
</evidence>
<evidence type="ECO:0000313" key="2">
    <source>
        <dbReference type="EMBL" id="SDG32641.1"/>
    </source>
</evidence>
<gene>
    <name evidence="2" type="ORF">SAMN05421827_105149</name>
</gene>
<dbReference type="OrthoDB" id="672896at2"/>
<dbReference type="PROSITE" id="PS51257">
    <property type="entry name" value="PROKAR_LIPOPROTEIN"/>
    <property type="match status" value="1"/>
</dbReference>
<protein>
    <submittedName>
        <fullName evidence="2">Uncharacterized protein</fullName>
    </submittedName>
</protein>
<evidence type="ECO:0000256" key="1">
    <source>
        <dbReference type="SAM" id="SignalP"/>
    </source>
</evidence>
<keyword evidence="1" id="KW-0732">Signal</keyword>
<dbReference type="EMBL" id="FNCH01000005">
    <property type="protein sequence ID" value="SDG32641.1"/>
    <property type="molecule type" value="Genomic_DNA"/>
</dbReference>
<organism evidence="2 3">
    <name type="scientific">Pedobacter terrae</name>
    <dbReference type="NCBI Taxonomy" id="405671"/>
    <lineage>
        <taxon>Bacteria</taxon>
        <taxon>Pseudomonadati</taxon>
        <taxon>Bacteroidota</taxon>
        <taxon>Sphingobacteriia</taxon>
        <taxon>Sphingobacteriales</taxon>
        <taxon>Sphingobacteriaceae</taxon>
        <taxon>Pedobacter</taxon>
    </lineage>
</organism>
<reference evidence="3" key="1">
    <citation type="submission" date="2016-10" db="EMBL/GenBank/DDBJ databases">
        <authorList>
            <person name="Varghese N."/>
            <person name="Submissions S."/>
        </authorList>
    </citation>
    <scope>NUCLEOTIDE SEQUENCE [LARGE SCALE GENOMIC DNA]</scope>
    <source>
        <strain evidence="3">DSM 17933</strain>
    </source>
</reference>
<proteinExistence type="predicted"/>
<name>A0A1G7TBR6_9SPHI</name>